<dbReference type="InterPro" id="IPR050498">
    <property type="entry name" value="Ycf3"/>
</dbReference>
<dbReference type="PANTHER" id="PTHR44858">
    <property type="entry name" value="TETRATRICOPEPTIDE REPEAT PROTEIN 6"/>
    <property type="match status" value="1"/>
</dbReference>
<dbReference type="Gene3D" id="1.25.40.10">
    <property type="entry name" value="Tetratricopeptide repeat domain"/>
    <property type="match status" value="2"/>
</dbReference>
<keyword evidence="3" id="KW-0472">Membrane</keyword>
<feature type="transmembrane region" description="Helical" evidence="3">
    <location>
        <begin position="127"/>
        <end position="145"/>
    </location>
</feature>
<dbReference type="InterPro" id="IPR011990">
    <property type="entry name" value="TPR-like_helical_dom_sf"/>
</dbReference>
<evidence type="ECO:0000313" key="5">
    <source>
        <dbReference type="Proteomes" id="UP001189429"/>
    </source>
</evidence>
<comment type="caution">
    <text evidence="4">The sequence shown here is derived from an EMBL/GenBank/DDBJ whole genome shotgun (WGS) entry which is preliminary data.</text>
</comment>
<dbReference type="Pfam" id="PF13424">
    <property type="entry name" value="TPR_12"/>
    <property type="match status" value="1"/>
</dbReference>
<keyword evidence="2" id="KW-0802">TPR repeat</keyword>
<dbReference type="InterPro" id="IPR019734">
    <property type="entry name" value="TPR_rpt"/>
</dbReference>
<keyword evidence="5" id="KW-1185">Reference proteome</keyword>
<dbReference type="SMART" id="SM00028">
    <property type="entry name" value="TPR"/>
    <property type="match status" value="4"/>
</dbReference>
<keyword evidence="1" id="KW-0677">Repeat</keyword>
<gene>
    <name evidence="4" type="ORF">PCOR1329_LOCUS60684</name>
</gene>
<accession>A0ABN9VRZ8</accession>
<dbReference type="EMBL" id="CAUYUJ010017611">
    <property type="protein sequence ID" value="CAK0876250.1"/>
    <property type="molecule type" value="Genomic_DNA"/>
</dbReference>
<proteinExistence type="predicted"/>
<sequence>MALDVPARQGGGAHIDEEAAQPLASRQVVTFEIEPWPPPSQVEAAAPPRRAAPPAVALLAALAALWCWSAAAGRGCAASYSNEKEFVQRYALGPAAVAVPYAALAAWCVWVRGSFQASLPLHRWTRAYGLGAGAAAALFASYPWMNGCEHWRLRGVIFPTLMALKIVSLVIVANKLEELQRPRVALAVQRLSAVMLLGTVLWYELTGVGYSLISVVLSVVLFAVLFAYLGACIFGVCGLLAAAARARSSRSAAQRRAACFVVATALALALSFTTSVMLLFEFGSFWLATLDALGRPPHNCYTDDQLQSFYEKYLDYLDRAQVKRVRCGYLRRLASAGDVMQRCQEVPLDQVFIGSTGFPLVRDGEKKRFVLSHPWLSKEHPDPTGVKLKLLVQQPDMLHASDDHAVFVDYMSLPQNDKLNPELQRIEAASGMPKPGSHPSVRTVAEEAQFKEALFAMEQIYSIGKTPVIVLPMDGDVDAGREYISRGWCLLEFCLSMGFDNISNAAIHEPVRRLREHVESLNGHTVEGFHQAFKLTHFTNKGDANVVLKLFENTLNLPPRGRCWRRGAALAALLWLPVRPGAPFAPAAPRGRRRLLLGLTAPAVQLGGWPGGAAAEEPTPEDFDAIRRAFAALSADPAQPGSAAAVEAAEAAFGREIDRFEGPLRRPGSAQAAVERSQLRLGRAQARLWLNEAAGSARADLARGAVADFDAALAIMDADFRENPGKAMYSEFPSTLTRRGLAKEQLGDWAGAADDYSRAIAAWRPQDGRPDAPLRGSVARPPDGDGLGVNPLVLNFRGNALSRLGRFEQARADYAEAAAIFENDREVRLASTSRSNEALALFGLGDDAEAEQLLEKVVRKDPGMTDAHVALAASRWSRGDVARAESEWRFSCEEISTGCQQYKDLEWVSEIRRWPPSLVASLRSFLSGRAPREGL</sequence>
<dbReference type="PANTHER" id="PTHR44858:SF20">
    <property type="entry name" value="SHSP DOMAIN-CONTAINING PROTEIN"/>
    <property type="match status" value="1"/>
</dbReference>
<dbReference type="Proteomes" id="UP001189429">
    <property type="component" value="Unassembled WGS sequence"/>
</dbReference>
<evidence type="ECO:0000256" key="3">
    <source>
        <dbReference type="SAM" id="Phobius"/>
    </source>
</evidence>
<feature type="transmembrane region" description="Helical" evidence="3">
    <location>
        <begin position="184"/>
        <end position="203"/>
    </location>
</feature>
<organism evidence="4 5">
    <name type="scientific">Prorocentrum cordatum</name>
    <dbReference type="NCBI Taxonomy" id="2364126"/>
    <lineage>
        <taxon>Eukaryota</taxon>
        <taxon>Sar</taxon>
        <taxon>Alveolata</taxon>
        <taxon>Dinophyceae</taxon>
        <taxon>Prorocentrales</taxon>
        <taxon>Prorocentraceae</taxon>
        <taxon>Prorocentrum</taxon>
    </lineage>
</organism>
<keyword evidence="3" id="KW-1133">Transmembrane helix</keyword>
<evidence type="ECO:0000256" key="2">
    <source>
        <dbReference type="ARBA" id="ARBA00022803"/>
    </source>
</evidence>
<feature type="transmembrane region" description="Helical" evidence="3">
    <location>
        <begin position="51"/>
        <end position="71"/>
    </location>
</feature>
<keyword evidence="3" id="KW-0812">Transmembrane</keyword>
<evidence type="ECO:0000256" key="1">
    <source>
        <dbReference type="ARBA" id="ARBA00022737"/>
    </source>
</evidence>
<feature type="transmembrane region" description="Helical" evidence="3">
    <location>
        <begin position="91"/>
        <end position="115"/>
    </location>
</feature>
<feature type="transmembrane region" description="Helical" evidence="3">
    <location>
        <begin position="215"/>
        <end position="245"/>
    </location>
</feature>
<reference evidence="4" key="1">
    <citation type="submission" date="2023-10" db="EMBL/GenBank/DDBJ databases">
        <authorList>
            <person name="Chen Y."/>
            <person name="Shah S."/>
            <person name="Dougan E. K."/>
            <person name="Thang M."/>
            <person name="Chan C."/>
        </authorList>
    </citation>
    <scope>NUCLEOTIDE SEQUENCE [LARGE SCALE GENOMIC DNA]</scope>
</reference>
<feature type="transmembrane region" description="Helical" evidence="3">
    <location>
        <begin position="151"/>
        <end position="172"/>
    </location>
</feature>
<name>A0ABN9VRZ8_9DINO</name>
<feature type="transmembrane region" description="Helical" evidence="3">
    <location>
        <begin position="257"/>
        <end position="280"/>
    </location>
</feature>
<protein>
    <recommendedName>
        <fullName evidence="6">Dolichyl-phosphate-mannose--protein mannosyltransferase</fullName>
    </recommendedName>
</protein>
<dbReference type="SUPFAM" id="SSF48452">
    <property type="entry name" value="TPR-like"/>
    <property type="match status" value="1"/>
</dbReference>
<evidence type="ECO:0000313" key="4">
    <source>
        <dbReference type="EMBL" id="CAK0876250.1"/>
    </source>
</evidence>
<evidence type="ECO:0008006" key="6">
    <source>
        <dbReference type="Google" id="ProtNLM"/>
    </source>
</evidence>